<protein>
    <submittedName>
        <fullName evidence="3">BatD family protein</fullName>
    </submittedName>
</protein>
<dbReference type="RefSeq" id="WP_332617885.1">
    <property type="nucleotide sequence ID" value="NZ_JAXGFP010000007.1"/>
</dbReference>
<sequence>MSRALIRTTLLLLLALTSLVANAQTRAWLDRDRIALGETVTLNIETDAGASPDYDPLRAQFEISGHSSSRRVELSNGEVSSRTLYAVALRPQRDGVLTIPALHVGNARTQPLSLVVTPASAVAPARAGDDVFIESEADDQDPYVQQAVGWVVRLYSAVPLVSGELDQPAPEGATLRQVGDDAQYSREIDGRRYTVIERRYLLIPERSGELTIPGATFEGRGAAGFFDDFLGRGGGALQARAAPRVLEVRPVPSNATQPWLPLHDLQLRYQSTPQDLRVGQAATLTIEAVADGTGAAQMPELTLPPIDGVQVFAEPVQADERFVDGRPRVTLTRQFSLVPTRGGEVALPGLQLDWWDVRAGKARTSRLPTLEWQVAGVAADGSPPAITAPAGATAVDGTTGSPLQRAVQGPSRGWVLATLLFAGLWLLTLLWGLHRSAPTAKAVGAAAPPGLPRRAAGMTDLAAFKRALDTGDFGEVADALCALARPPATDLDDVRARLADPVQRDAIDALQRARWGGGDGVAARGLLRGAFADGPRWQAGPKKAASPLPPLYPDA</sequence>
<keyword evidence="4" id="KW-1185">Reference proteome</keyword>
<reference evidence="3 4" key="1">
    <citation type="journal article" date="2016" name="Int. J. Syst. Evol. Microbiol.">
        <title>Lysobacter erysipheiresistens sp. nov., an antagonist of powdery mildew, isolated from tobacco-cultivated soil.</title>
        <authorList>
            <person name="Xie B."/>
            <person name="Li T."/>
            <person name="Lin X."/>
            <person name="Wang C.J."/>
            <person name="Chen Y.J."/>
            <person name="Liu W.J."/>
            <person name="Zhao Z.W."/>
        </authorList>
    </citation>
    <scope>NUCLEOTIDE SEQUENCE [LARGE SCALE GENOMIC DNA]</scope>
    <source>
        <strain evidence="3 4">RS-LYSO-3</strain>
    </source>
</reference>
<dbReference type="EMBL" id="JAXGFP010000007">
    <property type="protein sequence ID" value="MEG3184909.1"/>
    <property type="molecule type" value="Genomic_DNA"/>
</dbReference>
<evidence type="ECO:0000256" key="1">
    <source>
        <dbReference type="SAM" id="Phobius"/>
    </source>
</evidence>
<keyword evidence="1" id="KW-0812">Transmembrane</keyword>
<dbReference type="Pfam" id="PF13584">
    <property type="entry name" value="BatD"/>
    <property type="match status" value="1"/>
</dbReference>
<name>A0ABU7Z161_9GAMM</name>
<proteinExistence type="predicted"/>
<feature type="signal peptide" evidence="2">
    <location>
        <begin position="1"/>
        <end position="23"/>
    </location>
</feature>
<evidence type="ECO:0000313" key="3">
    <source>
        <dbReference type="EMBL" id="MEG3184909.1"/>
    </source>
</evidence>
<keyword evidence="1" id="KW-0472">Membrane</keyword>
<feature type="transmembrane region" description="Helical" evidence="1">
    <location>
        <begin position="413"/>
        <end position="433"/>
    </location>
</feature>
<evidence type="ECO:0000313" key="4">
    <source>
        <dbReference type="Proteomes" id="UP001355056"/>
    </source>
</evidence>
<dbReference type="Proteomes" id="UP001355056">
    <property type="component" value="Unassembled WGS sequence"/>
</dbReference>
<dbReference type="PANTHER" id="PTHR40940">
    <property type="entry name" value="PROTEIN BATD-RELATED"/>
    <property type="match status" value="1"/>
</dbReference>
<keyword evidence="2" id="KW-0732">Signal</keyword>
<organism evidence="3 4">
    <name type="scientific">Novilysobacter erysipheiresistens</name>
    <dbReference type="NCBI Taxonomy" id="1749332"/>
    <lineage>
        <taxon>Bacteria</taxon>
        <taxon>Pseudomonadati</taxon>
        <taxon>Pseudomonadota</taxon>
        <taxon>Gammaproteobacteria</taxon>
        <taxon>Lysobacterales</taxon>
        <taxon>Lysobacteraceae</taxon>
        <taxon>Novilysobacter</taxon>
    </lineage>
</organism>
<comment type="caution">
    <text evidence="3">The sequence shown here is derived from an EMBL/GenBank/DDBJ whole genome shotgun (WGS) entry which is preliminary data.</text>
</comment>
<evidence type="ECO:0000256" key="2">
    <source>
        <dbReference type="SAM" id="SignalP"/>
    </source>
</evidence>
<accession>A0ABU7Z161</accession>
<dbReference type="InterPro" id="IPR025738">
    <property type="entry name" value="BatD"/>
</dbReference>
<keyword evidence="1" id="KW-1133">Transmembrane helix</keyword>
<gene>
    <name evidence="3" type="ORF">SNE34_12925</name>
</gene>
<feature type="chain" id="PRO_5047063374" evidence="2">
    <location>
        <begin position="24"/>
        <end position="555"/>
    </location>
</feature>
<dbReference type="PANTHER" id="PTHR40940:SF1">
    <property type="entry name" value="PROTEIN BATD"/>
    <property type="match status" value="1"/>
</dbReference>